<feature type="transmembrane region" description="Helical" evidence="6">
    <location>
        <begin position="34"/>
        <end position="52"/>
    </location>
</feature>
<protein>
    <recommendedName>
        <fullName evidence="8">Transmembrane protein 14C</fullName>
    </recommendedName>
</protein>
<dbReference type="EMBL" id="HBEH01000172">
    <property type="protein sequence ID" value="CAD8343468.1"/>
    <property type="molecule type" value="Transcribed_RNA"/>
</dbReference>
<comment type="subcellular location">
    <subcellularLocation>
        <location evidence="1">Membrane</location>
    </subcellularLocation>
</comment>
<evidence type="ECO:0000256" key="1">
    <source>
        <dbReference type="ARBA" id="ARBA00004370"/>
    </source>
</evidence>
<dbReference type="PANTHER" id="PTHR12668:SF53">
    <property type="entry name" value="TMEM14 PROTEIN HOMOLOG YJR085C"/>
    <property type="match status" value="1"/>
</dbReference>
<accession>A0A7S0F7K6</accession>
<organism evidence="7">
    <name type="scientific">Pseudo-nitzschia arenysensis</name>
    <dbReference type="NCBI Taxonomy" id="697910"/>
    <lineage>
        <taxon>Eukaryota</taxon>
        <taxon>Sar</taxon>
        <taxon>Stramenopiles</taxon>
        <taxon>Ochrophyta</taxon>
        <taxon>Bacillariophyta</taxon>
        <taxon>Bacillariophyceae</taxon>
        <taxon>Bacillariophycidae</taxon>
        <taxon>Bacillariales</taxon>
        <taxon>Bacillariaceae</taxon>
        <taxon>Pseudo-nitzschia</taxon>
    </lineage>
</organism>
<evidence type="ECO:0000256" key="4">
    <source>
        <dbReference type="ARBA" id="ARBA00022989"/>
    </source>
</evidence>
<dbReference type="InterPro" id="IPR005349">
    <property type="entry name" value="TMEM14"/>
</dbReference>
<evidence type="ECO:0000256" key="3">
    <source>
        <dbReference type="ARBA" id="ARBA00022692"/>
    </source>
</evidence>
<feature type="transmembrane region" description="Helical" evidence="6">
    <location>
        <begin position="6"/>
        <end position="27"/>
    </location>
</feature>
<dbReference type="InterPro" id="IPR044890">
    <property type="entry name" value="TMEM14_sf"/>
</dbReference>
<gene>
    <name evidence="7" type="ORF">PARE0329_LOCUS103</name>
</gene>
<reference evidence="7" key="1">
    <citation type="submission" date="2021-01" db="EMBL/GenBank/DDBJ databases">
        <authorList>
            <person name="Corre E."/>
            <person name="Pelletier E."/>
            <person name="Niang G."/>
            <person name="Scheremetjew M."/>
            <person name="Finn R."/>
            <person name="Kale V."/>
            <person name="Holt S."/>
            <person name="Cochrane G."/>
            <person name="Meng A."/>
            <person name="Brown T."/>
            <person name="Cohen L."/>
        </authorList>
    </citation>
    <scope>NUCLEOTIDE SEQUENCE</scope>
    <source>
        <strain evidence="7">B593</strain>
    </source>
</reference>
<dbReference type="AlphaFoldDB" id="A0A7S0F7K6"/>
<name>A0A7S0F7K6_9STRA</name>
<keyword evidence="5 6" id="KW-0472">Membrane</keyword>
<dbReference type="PANTHER" id="PTHR12668">
    <property type="entry name" value="TRANSMEMBRANE PROTEIN 14, 15"/>
    <property type="match status" value="1"/>
</dbReference>
<proteinExistence type="inferred from homology"/>
<comment type="similarity">
    <text evidence="2">Belongs to the TMEM14 family.</text>
</comment>
<keyword evidence="3 6" id="KW-0812">Transmembrane</keyword>
<sequence>MAPPPGSAHLNFTLGGIVLVGGAMGYVKKRSTPSLAAGITFGGLLVGSGILISKNESFKGHALASGVTGVMSVAMAQRYMATKKFMPAGMVASLGVAGLAYNVKKAIEWWPDE</sequence>
<evidence type="ECO:0008006" key="8">
    <source>
        <dbReference type="Google" id="ProtNLM"/>
    </source>
</evidence>
<dbReference type="GO" id="GO:0016020">
    <property type="term" value="C:membrane"/>
    <property type="evidence" value="ECO:0007669"/>
    <property type="project" value="UniProtKB-SubCell"/>
</dbReference>
<dbReference type="Pfam" id="PF03647">
    <property type="entry name" value="Tmemb_14"/>
    <property type="match status" value="1"/>
</dbReference>
<evidence type="ECO:0000256" key="6">
    <source>
        <dbReference type="SAM" id="Phobius"/>
    </source>
</evidence>
<evidence type="ECO:0000256" key="5">
    <source>
        <dbReference type="ARBA" id="ARBA00023136"/>
    </source>
</evidence>
<evidence type="ECO:0000256" key="2">
    <source>
        <dbReference type="ARBA" id="ARBA00007590"/>
    </source>
</evidence>
<evidence type="ECO:0000313" key="7">
    <source>
        <dbReference type="EMBL" id="CAD8343468.1"/>
    </source>
</evidence>
<dbReference type="Gene3D" id="1.10.10.1740">
    <property type="entry name" value="Transmembrane protein 14-like"/>
    <property type="match status" value="1"/>
</dbReference>
<feature type="transmembrane region" description="Helical" evidence="6">
    <location>
        <begin position="85"/>
        <end position="103"/>
    </location>
</feature>
<keyword evidence="4 6" id="KW-1133">Transmembrane helix</keyword>